<dbReference type="EMBL" id="JAHDYR010000012">
    <property type="protein sequence ID" value="KAG9395132.1"/>
    <property type="molecule type" value="Genomic_DNA"/>
</dbReference>
<dbReference type="GO" id="GO:0034457">
    <property type="term" value="C:Mpp10 complex"/>
    <property type="evidence" value="ECO:0007669"/>
    <property type="project" value="InterPro"/>
</dbReference>
<evidence type="ECO:0000256" key="7">
    <source>
        <dbReference type="SAM" id="MobiDB-lite"/>
    </source>
</evidence>
<feature type="compositionally biased region" description="Acidic residues" evidence="7">
    <location>
        <begin position="107"/>
        <end position="132"/>
    </location>
</feature>
<keyword evidence="2" id="KW-0690">Ribosome biogenesis</keyword>
<evidence type="ECO:0000256" key="4">
    <source>
        <dbReference type="ARBA" id="ARBA00023242"/>
    </source>
</evidence>
<feature type="region of interest" description="Disordered" evidence="7">
    <location>
        <begin position="328"/>
        <end position="370"/>
    </location>
</feature>
<reference evidence="8" key="1">
    <citation type="submission" date="2021-05" db="EMBL/GenBank/DDBJ databases">
        <title>A free-living protist that lacks canonical eukaryotic 1 DNA replication and segregation systems.</title>
        <authorList>
            <person name="Salas-Leiva D.E."/>
            <person name="Tromer E.C."/>
            <person name="Curtis B.A."/>
            <person name="Jerlstrom-Hultqvist J."/>
            <person name="Kolisko M."/>
            <person name="Yi Z."/>
            <person name="Salas-Leiva J.S."/>
            <person name="Gallot-Lavallee L."/>
            <person name="Kops G.J.P.L."/>
            <person name="Archibald J.M."/>
            <person name="Simpson A.G.B."/>
            <person name="Roger A.J."/>
        </authorList>
    </citation>
    <scope>NUCLEOTIDE SEQUENCE</scope>
    <source>
        <strain evidence="8">BICM</strain>
    </source>
</reference>
<dbReference type="Proteomes" id="UP000717585">
    <property type="component" value="Unassembled WGS sequence"/>
</dbReference>
<gene>
    <name evidence="8" type="ORF">J8273_0351</name>
</gene>
<dbReference type="Pfam" id="PF04006">
    <property type="entry name" value="Mpp10"/>
    <property type="match status" value="1"/>
</dbReference>
<accession>A0A8J6B8U0</accession>
<protein>
    <submittedName>
        <fullName evidence="8">Mpp10 protein</fullName>
    </submittedName>
</protein>
<feature type="compositionally biased region" description="Acidic residues" evidence="7">
    <location>
        <begin position="67"/>
        <end position="97"/>
    </location>
</feature>
<evidence type="ECO:0000256" key="5">
    <source>
        <dbReference type="ARBA" id="ARBA00023274"/>
    </source>
</evidence>
<dbReference type="GO" id="GO:0032040">
    <property type="term" value="C:small-subunit processome"/>
    <property type="evidence" value="ECO:0007669"/>
    <property type="project" value="TreeGrafter"/>
</dbReference>
<organism evidence="8 9">
    <name type="scientific">Carpediemonas membranifera</name>
    <dbReference type="NCBI Taxonomy" id="201153"/>
    <lineage>
        <taxon>Eukaryota</taxon>
        <taxon>Metamonada</taxon>
        <taxon>Carpediemonas-like organisms</taxon>
        <taxon>Carpediemonas</taxon>
    </lineage>
</organism>
<dbReference type="GO" id="GO:0006364">
    <property type="term" value="P:rRNA processing"/>
    <property type="evidence" value="ECO:0007669"/>
    <property type="project" value="UniProtKB-KW"/>
</dbReference>
<evidence type="ECO:0000256" key="1">
    <source>
        <dbReference type="ARBA" id="ARBA00004604"/>
    </source>
</evidence>
<feature type="compositionally biased region" description="Basic residues" evidence="7">
    <location>
        <begin position="346"/>
        <end position="359"/>
    </location>
</feature>
<proteinExistence type="inferred from homology"/>
<comment type="similarity">
    <text evidence="6">Belongs to the MPP10 family.</text>
</comment>
<comment type="subcellular location">
    <subcellularLocation>
        <location evidence="1">Nucleus</location>
        <location evidence="1">Nucleolus</location>
    </subcellularLocation>
</comment>
<feature type="compositionally biased region" description="Basic and acidic residues" evidence="7">
    <location>
        <begin position="328"/>
        <end position="345"/>
    </location>
</feature>
<evidence type="ECO:0000256" key="3">
    <source>
        <dbReference type="ARBA" id="ARBA00022552"/>
    </source>
</evidence>
<dbReference type="OrthoDB" id="445326at2759"/>
<dbReference type="PANTHER" id="PTHR17039">
    <property type="entry name" value="U3 SMALL NUCLEOLAR RIBONUCLEOPROTEIN PROTEIN MPP10"/>
    <property type="match status" value="1"/>
</dbReference>
<evidence type="ECO:0000256" key="6">
    <source>
        <dbReference type="ARBA" id="ARBA00029455"/>
    </source>
</evidence>
<dbReference type="GO" id="GO:0005732">
    <property type="term" value="C:sno(s)RNA-containing ribonucleoprotein complex"/>
    <property type="evidence" value="ECO:0007669"/>
    <property type="project" value="InterPro"/>
</dbReference>
<keyword evidence="4" id="KW-0539">Nucleus</keyword>
<keyword evidence="9" id="KW-1185">Reference proteome</keyword>
<feature type="region of interest" description="Disordered" evidence="7">
    <location>
        <begin position="67"/>
        <end position="132"/>
    </location>
</feature>
<dbReference type="PANTHER" id="PTHR17039:SF0">
    <property type="entry name" value="U3 SMALL NUCLEOLAR RIBONUCLEOPROTEIN PROTEIN MPP10"/>
    <property type="match status" value="1"/>
</dbReference>
<keyword evidence="5" id="KW-0687">Ribonucleoprotein</keyword>
<dbReference type="InterPro" id="IPR012173">
    <property type="entry name" value="Mpp10"/>
</dbReference>
<dbReference type="AlphaFoldDB" id="A0A8J6B8U0"/>
<evidence type="ECO:0000313" key="8">
    <source>
        <dbReference type="EMBL" id="KAG9395132.1"/>
    </source>
</evidence>
<keyword evidence="3" id="KW-0698">rRNA processing</keyword>
<evidence type="ECO:0000256" key="2">
    <source>
        <dbReference type="ARBA" id="ARBA00022517"/>
    </source>
</evidence>
<comment type="caution">
    <text evidence="8">The sequence shown here is derived from an EMBL/GenBank/DDBJ whole genome shotgun (WGS) entry which is preliminary data.</text>
</comment>
<name>A0A8J6B8U0_9EUKA</name>
<sequence length="438" mass="48771">MPLSLADFSNVNVELAKSLLNVAEEHYSVLQTCINIQNTMSFLSLEPEQVGAFIDMMDFGFEIPELEESESEPEDDENSDSESDSSEDEGVEDEIDKEDQIVSDMDSQCDSEDAEDEVASEEDADTANPLVEDDREAISAMESALVSEKPWQMRGEINAAMRPKDSLLDQVVDFDVALKRAPEPSENLDDRIEAMIRHRIIEREFDDVVARKAPETVGDGDELATKPKTKELRGLADEYADEFIRQAGLEAKEVPADVQALRKEVLGLADNCFNLLDSLVSTHHHHQIRADLTVTGKQGEDVRLAAVASGTIEAALAAEANAIDERDRRARVDAGRTELTQEERRARRSAKKDRQKKRNAGQEEARQAKVRLVRQKEAGGLEKTTRREDAIMRRNAEIEMARMSNVESGKGADGSNYQMGKSVFGMLQASQEKKGKKK</sequence>
<evidence type="ECO:0000313" key="9">
    <source>
        <dbReference type="Proteomes" id="UP000717585"/>
    </source>
</evidence>